<comment type="function">
    <text evidence="14 19">Joins adenosylcobinamide-GDP and alpha-ribazole to generate adenosylcobalamin (Ado-cobalamin). Also synthesizes adenosylcobalamin 5'-phosphate from adenosylcobinamide-GDP and alpha-ribazole 5'-phosphate.</text>
</comment>
<keyword evidence="10 19" id="KW-0812">Transmembrane</keyword>
<name>A0A450SDZ3_9GAMM</name>
<evidence type="ECO:0000256" key="11">
    <source>
        <dbReference type="ARBA" id="ARBA00022842"/>
    </source>
</evidence>
<evidence type="ECO:0000256" key="8">
    <source>
        <dbReference type="ARBA" id="ARBA00022573"/>
    </source>
</evidence>
<comment type="subcellular location">
    <subcellularLocation>
        <location evidence="2 19">Cell membrane</location>
        <topology evidence="2 19">Multi-pass membrane protein</topology>
    </subcellularLocation>
</comment>
<dbReference type="Pfam" id="PF02654">
    <property type="entry name" value="CobS"/>
    <property type="match status" value="1"/>
</dbReference>
<evidence type="ECO:0000256" key="15">
    <source>
        <dbReference type="ARBA" id="ARBA00032605"/>
    </source>
</evidence>
<feature type="transmembrane region" description="Helical" evidence="19">
    <location>
        <begin position="59"/>
        <end position="78"/>
    </location>
</feature>
<reference evidence="20" key="1">
    <citation type="submission" date="2019-02" db="EMBL/GenBank/DDBJ databases">
        <authorList>
            <person name="Gruber-Vodicka R. H."/>
            <person name="Seah K. B. B."/>
        </authorList>
    </citation>
    <scope>NUCLEOTIDE SEQUENCE</scope>
    <source>
        <strain evidence="20">BECK_DK161</strain>
    </source>
</reference>
<comment type="catalytic activity">
    <reaction evidence="17 19">
        <text>alpha-ribazole + adenosylcob(III)inamide-GDP = adenosylcob(III)alamin + GMP + H(+)</text>
        <dbReference type="Rhea" id="RHEA:16049"/>
        <dbReference type="ChEBI" id="CHEBI:10329"/>
        <dbReference type="ChEBI" id="CHEBI:15378"/>
        <dbReference type="ChEBI" id="CHEBI:18408"/>
        <dbReference type="ChEBI" id="CHEBI:58115"/>
        <dbReference type="ChEBI" id="CHEBI:60487"/>
        <dbReference type="EC" id="2.7.8.26"/>
    </reaction>
</comment>
<evidence type="ECO:0000256" key="13">
    <source>
        <dbReference type="ARBA" id="ARBA00023136"/>
    </source>
</evidence>
<evidence type="ECO:0000256" key="14">
    <source>
        <dbReference type="ARBA" id="ARBA00025228"/>
    </source>
</evidence>
<evidence type="ECO:0000256" key="3">
    <source>
        <dbReference type="ARBA" id="ARBA00004663"/>
    </source>
</evidence>
<evidence type="ECO:0000256" key="18">
    <source>
        <dbReference type="ARBA" id="ARBA00049504"/>
    </source>
</evidence>
<evidence type="ECO:0000256" key="7">
    <source>
        <dbReference type="ARBA" id="ARBA00022475"/>
    </source>
</evidence>
<keyword evidence="8 19" id="KW-0169">Cobalamin biosynthesis</keyword>
<proteinExistence type="inferred from homology"/>
<keyword evidence="11 19" id="KW-0460">Magnesium</keyword>
<dbReference type="PANTHER" id="PTHR34148">
    <property type="entry name" value="ADENOSYLCOBINAMIDE-GDP RIBAZOLETRANSFERASE"/>
    <property type="match status" value="1"/>
</dbReference>
<evidence type="ECO:0000256" key="17">
    <source>
        <dbReference type="ARBA" id="ARBA00048623"/>
    </source>
</evidence>
<dbReference type="HAMAP" id="MF_00719">
    <property type="entry name" value="CobS"/>
    <property type="match status" value="1"/>
</dbReference>
<evidence type="ECO:0000256" key="2">
    <source>
        <dbReference type="ARBA" id="ARBA00004651"/>
    </source>
</evidence>
<dbReference type="InterPro" id="IPR003805">
    <property type="entry name" value="CobS"/>
</dbReference>
<comment type="cofactor">
    <cofactor evidence="1 19">
        <name>Mg(2+)</name>
        <dbReference type="ChEBI" id="CHEBI:18420"/>
    </cofactor>
</comment>
<feature type="transmembrane region" description="Helical" evidence="19">
    <location>
        <begin position="106"/>
        <end position="128"/>
    </location>
</feature>
<dbReference type="GO" id="GO:0009236">
    <property type="term" value="P:cobalamin biosynthetic process"/>
    <property type="evidence" value="ECO:0007669"/>
    <property type="project" value="UniProtKB-UniRule"/>
</dbReference>
<organism evidence="20">
    <name type="scientific">Candidatus Kentrum sp. DK</name>
    <dbReference type="NCBI Taxonomy" id="2126562"/>
    <lineage>
        <taxon>Bacteria</taxon>
        <taxon>Pseudomonadati</taxon>
        <taxon>Pseudomonadota</taxon>
        <taxon>Gammaproteobacteria</taxon>
        <taxon>Candidatus Kentrum</taxon>
    </lineage>
</organism>
<evidence type="ECO:0000313" key="20">
    <source>
        <dbReference type="EMBL" id="VFJ50827.1"/>
    </source>
</evidence>
<dbReference type="UniPathway" id="UPA00148">
    <property type="reaction ID" value="UER00238"/>
</dbReference>
<dbReference type="PANTHER" id="PTHR34148:SF1">
    <property type="entry name" value="ADENOSYLCOBINAMIDE-GDP RIBAZOLETRANSFERASE"/>
    <property type="match status" value="1"/>
</dbReference>
<comment type="catalytic activity">
    <reaction evidence="18 19">
        <text>alpha-ribazole 5'-phosphate + adenosylcob(III)inamide-GDP = adenosylcob(III)alamin 5'-phosphate + GMP + H(+)</text>
        <dbReference type="Rhea" id="RHEA:23560"/>
        <dbReference type="ChEBI" id="CHEBI:15378"/>
        <dbReference type="ChEBI" id="CHEBI:57918"/>
        <dbReference type="ChEBI" id="CHEBI:58115"/>
        <dbReference type="ChEBI" id="CHEBI:60487"/>
        <dbReference type="ChEBI" id="CHEBI:60493"/>
        <dbReference type="EC" id="2.7.8.26"/>
    </reaction>
</comment>
<keyword evidence="9 19" id="KW-0808">Transferase</keyword>
<evidence type="ECO:0000256" key="5">
    <source>
        <dbReference type="ARBA" id="ARBA00013200"/>
    </source>
</evidence>
<evidence type="ECO:0000256" key="12">
    <source>
        <dbReference type="ARBA" id="ARBA00022989"/>
    </source>
</evidence>
<evidence type="ECO:0000256" key="4">
    <source>
        <dbReference type="ARBA" id="ARBA00010561"/>
    </source>
</evidence>
<accession>A0A450SDZ3</accession>
<dbReference type="AlphaFoldDB" id="A0A450SDZ3"/>
<dbReference type="EC" id="2.7.8.26" evidence="5 19"/>
<evidence type="ECO:0000256" key="1">
    <source>
        <dbReference type="ARBA" id="ARBA00001946"/>
    </source>
</evidence>
<comment type="pathway">
    <text evidence="3 19">Cofactor biosynthesis; adenosylcobalamin biosynthesis; adenosylcobalamin from cob(II)yrinate a,c-diamide: step 7/7.</text>
</comment>
<evidence type="ECO:0000256" key="9">
    <source>
        <dbReference type="ARBA" id="ARBA00022679"/>
    </source>
</evidence>
<feature type="transmembrane region" description="Helical" evidence="19">
    <location>
        <begin position="31"/>
        <end position="52"/>
    </location>
</feature>
<evidence type="ECO:0000256" key="6">
    <source>
        <dbReference type="ARBA" id="ARBA00015850"/>
    </source>
</evidence>
<dbReference type="GO" id="GO:0051073">
    <property type="term" value="F:adenosylcobinamide-GDP ribazoletransferase activity"/>
    <property type="evidence" value="ECO:0007669"/>
    <property type="project" value="UniProtKB-UniRule"/>
</dbReference>
<dbReference type="NCBIfam" id="TIGR00317">
    <property type="entry name" value="cobS"/>
    <property type="match status" value="1"/>
</dbReference>
<evidence type="ECO:0000256" key="16">
    <source>
        <dbReference type="ARBA" id="ARBA00032853"/>
    </source>
</evidence>
<evidence type="ECO:0000256" key="19">
    <source>
        <dbReference type="HAMAP-Rule" id="MF_00719"/>
    </source>
</evidence>
<dbReference type="GO" id="GO:0008818">
    <property type="term" value="F:cobalamin 5'-phosphate synthase activity"/>
    <property type="evidence" value="ECO:0007669"/>
    <property type="project" value="UniProtKB-UniRule"/>
</dbReference>
<protein>
    <recommendedName>
        <fullName evidence="6 19">Adenosylcobinamide-GDP ribazoletransferase</fullName>
        <ecNumber evidence="5 19">2.7.8.26</ecNumber>
    </recommendedName>
    <alternativeName>
        <fullName evidence="16 19">Cobalamin synthase</fullName>
    </alternativeName>
    <alternativeName>
        <fullName evidence="15 19">Cobalamin-5'-phosphate synthase</fullName>
    </alternativeName>
</protein>
<sequence>MRRFCAALGFLTVLPLPGVCRHTERDLMGSVPFFPLAGLLIGLSAAGLALALDGVLPTLVLSVFLVGWLAMVHGGLHLDGLADTADGFLSPHGRERVLDIMRDSHIGAFGVLAMGGVLALKAAAIASLPRESLVGAVLLAPLMGRCAMAPMLDFLPPARSDGLGHLFSRWIYSRALERGIRWRLIVESVMAIAILLGTGWFVAGYQGLMAGIAAMMTVVLFGDWCRRRIGGRTGDTVGAASEIGEAVVLVVFCL</sequence>
<keyword evidence="7 19" id="KW-1003">Cell membrane</keyword>
<dbReference type="GO" id="GO:0005886">
    <property type="term" value="C:plasma membrane"/>
    <property type="evidence" value="ECO:0007669"/>
    <property type="project" value="UniProtKB-SubCell"/>
</dbReference>
<comment type="similarity">
    <text evidence="4 19">Belongs to the CobS family.</text>
</comment>
<gene>
    <name evidence="19" type="primary">cobS</name>
    <name evidence="20" type="ORF">BECKDK2373C_GA0170839_103014</name>
</gene>
<evidence type="ECO:0000256" key="10">
    <source>
        <dbReference type="ARBA" id="ARBA00022692"/>
    </source>
</evidence>
<keyword evidence="12 19" id="KW-1133">Transmembrane helix</keyword>
<dbReference type="EMBL" id="CAADEY010000030">
    <property type="protein sequence ID" value="VFJ50827.1"/>
    <property type="molecule type" value="Genomic_DNA"/>
</dbReference>
<feature type="transmembrane region" description="Helical" evidence="19">
    <location>
        <begin position="208"/>
        <end position="225"/>
    </location>
</feature>
<keyword evidence="13 19" id="KW-0472">Membrane</keyword>